<evidence type="ECO:0000256" key="13">
    <source>
        <dbReference type="SAM" id="Phobius"/>
    </source>
</evidence>
<keyword evidence="7" id="KW-0851">Voltage-gated channel</keyword>
<keyword evidence="6" id="KW-0106">Calcium</keyword>
<evidence type="ECO:0000259" key="14">
    <source>
        <dbReference type="Pfam" id="PF00520"/>
    </source>
</evidence>
<dbReference type="InterPro" id="IPR050599">
    <property type="entry name" value="VDCC_alpha-1_subunit"/>
</dbReference>
<keyword evidence="10 13" id="KW-0472">Membrane</keyword>
<keyword evidence="5 13" id="KW-0812">Transmembrane</keyword>
<feature type="domain" description="Ion transport" evidence="14">
    <location>
        <begin position="1"/>
        <end position="61"/>
    </location>
</feature>
<comment type="subcellular location">
    <subcellularLocation>
        <location evidence="1">Membrane</location>
        <topology evidence="1">Multi-pass membrane protein</topology>
    </subcellularLocation>
</comment>
<dbReference type="InterPro" id="IPR027359">
    <property type="entry name" value="Volt_channel_dom_sf"/>
</dbReference>
<keyword evidence="8 13" id="KW-1133">Transmembrane helix</keyword>
<evidence type="ECO:0000256" key="6">
    <source>
        <dbReference type="ARBA" id="ARBA00022837"/>
    </source>
</evidence>
<dbReference type="EMBL" id="CP045890">
    <property type="protein sequence ID" value="QQP56290.1"/>
    <property type="molecule type" value="Genomic_DNA"/>
</dbReference>
<dbReference type="PANTHER" id="PTHR45628">
    <property type="entry name" value="VOLTAGE-DEPENDENT CALCIUM CHANNEL TYPE A SUBUNIT ALPHA-1"/>
    <property type="match status" value="1"/>
</dbReference>
<keyword evidence="12" id="KW-0407">Ion channel</keyword>
<dbReference type="GO" id="GO:0008331">
    <property type="term" value="F:high voltage-gated calcium channel activity"/>
    <property type="evidence" value="ECO:0007669"/>
    <property type="project" value="TreeGrafter"/>
</dbReference>
<evidence type="ECO:0000256" key="5">
    <source>
        <dbReference type="ARBA" id="ARBA00022692"/>
    </source>
</evidence>
<keyword evidence="11" id="KW-0325">Glycoprotein</keyword>
<evidence type="ECO:0000256" key="11">
    <source>
        <dbReference type="ARBA" id="ARBA00023180"/>
    </source>
</evidence>
<dbReference type="AlphaFoldDB" id="A0A7T8KI46"/>
<dbReference type="GO" id="GO:0005891">
    <property type="term" value="C:voltage-gated calcium channel complex"/>
    <property type="evidence" value="ECO:0007669"/>
    <property type="project" value="TreeGrafter"/>
</dbReference>
<dbReference type="Pfam" id="PF00520">
    <property type="entry name" value="Ion_trans"/>
    <property type="match status" value="1"/>
</dbReference>
<proteinExistence type="predicted"/>
<dbReference type="SUPFAM" id="SSF81324">
    <property type="entry name" value="Voltage-gated potassium channels"/>
    <property type="match status" value="1"/>
</dbReference>
<dbReference type="OrthoDB" id="6369734at2759"/>
<evidence type="ECO:0000256" key="9">
    <source>
        <dbReference type="ARBA" id="ARBA00023065"/>
    </source>
</evidence>
<protein>
    <recommendedName>
        <fullName evidence="14">Ion transport domain-containing protein</fullName>
    </recommendedName>
</protein>
<dbReference type="Gene3D" id="1.20.120.350">
    <property type="entry name" value="Voltage-gated potassium channels. Chain C"/>
    <property type="match status" value="1"/>
</dbReference>
<dbReference type="InterPro" id="IPR005821">
    <property type="entry name" value="Ion_trans_dom"/>
</dbReference>
<evidence type="ECO:0000313" key="15">
    <source>
        <dbReference type="EMBL" id="QQP56290.1"/>
    </source>
</evidence>
<dbReference type="GO" id="GO:0045202">
    <property type="term" value="C:synapse"/>
    <property type="evidence" value="ECO:0007669"/>
    <property type="project" value="GOC"/>
</dbReference>
<keyword evidence="2" id="KW-0813">Transport</keyword>
<dbReference type="Proteomes" id="UP000595437">
    <property type="component" value="Chromosome 1"/>
</dbReference>
<gene>
    <name evidence="15" type="ORF">FKW44_000904</name>
</gene>
<keyword evidence="16" id="KW-1185">Reference proteome</keyword>
<dbReference type="GO" id="GO:0098703">
    <property type="term" value="P:calcium ion import across plasma membrane"/>
    <property type="evidence" value="ECO:0007669"/>
    <property type="project" value="TreeGrafter"/>
</dbReference>
<reference evidence="16" key="1">
    <citation type="submission" date="2021-01" db="EMBL/GenBank/DDBJ databases">
        <title>Caligus Genome Assembly.</title>
        <authorList>
            <person name="Gallardo-Escarate C."/>
        </authorList>
    </citation>
    <scope>NUCLEOTIDE SEQUENCE [LARGE SCALE GENOMIC DNA]</scope>
</reference>
<evidence type="ECO:0000256" key="10">
    <source>
        <dbReference type="ARBA" id="ARBA00023136"/>
    </source>
</evidence>
<evidence type="ECO:0000256" key="3">
    <source>
        <dbReference type="ARBA" id="ARBA00022568"/>
    </source>
</evidence>
<feature type="non-terminal residue" evidence="15">
    <location>
        <position position="61"/>
    </location>
</feature>
<keyword evidence="3" id="KW-0109">Calcium transport</keyword>
<evidence type="ECO:0000256" key="2">
    <source>
        <dbReference type="ARBA" id="ARBA00022448"/>
    </source>
</evidence>
<keyword evidence="4" id="KW-0107">Calcium channel</keyword>
<evidence type="ECO:0000256" key="1">
    <source>
        <dbReference type="ARBA" id="ARBA00004141"/>
    </source>
</evidence>
<organism evidence="15 16">
    <name type="scientific">Caligus rogercresseyi</name>
    <name type="common">Sea louse</name>
    <dbReference type="NCBI Taxonomy" id="217165"/>
    <lineage>
        <taxon>Eukaryota</taxon>
        <taxon>Metazoa</taxon>
        <taxon>Ecdysozoa</taxon>
        <taxon>Arthropoda</taxon>
        <taxon>Crustacea</taxon>
        <taxon>Multicrustacea</taxon>
        <taxon>Hexanauplia</taxon>
        <taxon>Copepoda</taxon>
        <taxon>Siphonostomatoida</taxon>
        <taxon>Caligidae</taxon>
        <taxon>Caligus</taxon>
    </lineage>
</organism>
<evidence type="ECO:0000256" key="7">
    <source>
        <dbReference type="ARBA" id="ARBA00022882"/>
    </source>
</evidence>
<evidence type="ECO:0000313" key="16">
    <source>
        <dbReference type="Proteomes" id="UP000595437"/>
    </source>
</evidence>
<dbReference type="GO" id="GO:0007268">
    <property type="term" value="P:chemical synaptic transmission"/>
    <property type="evidence" value="ECO:0007669"/>
    <property type="project" value="TreeGrafter"/>
</dbReference>
<sequence>AYFSDAWNTFDFITVAGSIVDATNIVNVGFLRLFRAARLIKLLRKSVSIRILLFTFVQSIK</sequence>
<accession>A0A7T8KI46</accession>
<feature type="transmembrane region" description="Helical" evidence="13">
    <location>
        <begin position="12"/>
        <end position="34"/>
    </location>
</feature>
<evidence type="ECO:0000256" key="12">
    <source>
        <dbReference type="ARBA" id="ARBA00023303"/>
    </source>
</evidence>
<feature type="non-terminal residue" evidence="15">
    <location>
        <position position="1"/>
    </location>
</feature>
<evidence type="ECO:0000256" key="4">
    <source>
        <dbReference type="ARBA" id="ARBA00022673"/>
    </source>
</evidence>
<evidence type="ECO:0000256" key="8">
    <source>
        <dbReference type="ARBA" id="ARBA00022989"/>
    </source>
</evidence>
<name>A0A7T8KI46_CALRO</name>
<keyword evidence="9" id="KW-0406">Ion transport</keyword>
<dbReference type="PANTHER" id="PTHR45628:SF7">
    <property type="entry name" value="VOLTAGE-DEPENDENT CALCIUM CHANNEL TYPE A SUBUNIT ALPHA-1"/>
    <property type="match status" value="1"/>
</dbReference>